<accession>A0ABQ1MQ06</accession>
<keyword evidence="1" id="KW-1133">Transmembrane helix</keyword>
<organism evidence="2 3">
    <name type="scientific">Marivirga lumbricoides</name>
    <dbReference type="NCBI Taxonomy" id="1046115"/>
    <lineage>
        <taxon>Bacteria</taxon>
        <taxon>Pseudomonadati</taxon>
        <taxon>Bacteroidota</taxon>
        <taxon>Cytophagia</taxon>
        <taxon>Cytophagales</taxon>
        <taxon>Marivirgaceae</taxon>
        <taxon>Marivirga</taxon>
    </lineage>
</organism>
<sequence length="162" mass="18639">MIYKLGIDLKQLKMNQKNYVLFIGAIVLTLFGSILSLFFVFREIKEVVNYYNDGVVVGGEILEIGEKTDESYRELTIRYSFREETLSAKIYTKDGSLEAGNIIQVILLPSDPKTLVINTFKGKYSNIIISLILFLFFLSGFLLIIKYRDWLLRQEGGVWPYG</sequence>
<feature type="transmembrane region" description="Helical" evidence="1">
    <location>
        <begin position="124"/>
        <end position="145"/>
    </location>
</feature>
<keyword evidence="1" id="KW-0472">Membrane</keyword>
<name>A0ABQ1MQ06_9BACT</name>
<keyword evidence="3" id="KW-1185">Reference proteome</keyword>
<keyword evidence="1" id="KW-0812">Transmembrane</keyword>
<reference evidence="3" key="1">
    <citation type="journal article" date="2019" name="Int. J. Syst. Evol. Microbiol.">
        <title>The Global Catalogue of Microorganisms (GCM) 10K type strain sequencing project: providing services to taxonomists for standard genome sequencing and annotation.</title>
        <authorList>
            <consortium name="The Broad Institute Genomics Platform"/>
            <consortium name="The Broad Institute Genome Sequencing Center for Infectious Disease"/>
            <person name="Wu L."/>
            <person name="Ma J."/>
        </authorList>
    </citation>
    <scope>NUCLEOTIDE SEQUENCE [LARGE SCALE GENOMIC DNA]</scope>
    <source>
        <strain evidence="3">CGMCC 1.10832</strain>
    </source>
</reference>
<feature type="transmembrane region" description="Helical" evidence="1">
    <location>
        <begin position="20"/>
        <end position="41"/>
    </location>
</feature>
<protein>
    <recommendedName>
        <fullName evidence="4">DUF3592 domain-containing protein</fullName>
    </recommendedName>
</protein>
<proteinExistence type="predicted"/>
<evidence type="ECO:0000313" key="3">
    <source>
        <dbReference type="Proteomes" id="UP000636010"/>
    </source>
</evidence>
<evidence type="ECO:0000256" key="1">
    <source>
        <dbReference type="SAM" id="Phobius"/>
    </source>
</evidence>
<evidence type="ECO:0008006" key="4">
    <source>
        <dbReference type="Google" id="ProtNLM"/>
    </source>
</evidence>
<dbReference type="Proteomes" id="UP000636010">
    <property type="component" value="Unassembled WGS sequence"/>
</dbReference>
<evidence type="ECO:0000313" key="2">
    <source>
        <dbReference type="EMBL" id="GGC42598.1"/>
    </source>
</evidence>
<comment type="caution">
    <text evidence="2">The sequence shown here is derived from an EMBL/GenBank/DDBJ whole genome shotgun (WGS) entry which is preliminary data.</text>
</comment>
<gene>
    <name evidence="2" type="ORF">GCM10011506_30220</name>
</gene>
<dbReference type="EMBL" id="BMEC01000010">
    <property type="protein sequence ID" value="GGC42598.1"/>
    <property type="molecule type" value="Genomic_DNA"/>
</dbReference>